<reference evidence="3" key="1">
    <citation type="journal article" date="2019" name="Int. J. Syst. Evol. Microbiol.">
        <title>The Global Catalogue of Microorganisms (GCM) 10K type strain sequencing project: providing services to taxonomists for standard genome sequencing and annotation.</title>
        <authorList>
            <consortium name="The Broad Institute Genomics Platform"/>
            <consortium name="The Broad Institute Genome Sequencing Center for Infectious Disease"/>
            <person name="Wu L."/>
            <person name="Ma J."/>
        </authorList>
    </citation>
    <scope>NUCLEOTIDE SEQUENCE [LARGE SCALE GENOMIC DNA]</scope>
    <source>
        <strain evidence="3">Q85</strain>
    </source>
</reference>
<proteinExistence type="predicted"/>
<evidence type="ECO:0000256" key="1">
    <source>
        <dbReference type="SAM" id="MobiDB-lite"/>
    </source>
</evidence>
<name>A0ABW4NAH0_9SPHN</name>
<organism evidence="2 3">
    <name type="scientific">Sphingomonas floccifaciens</name>
    <dbReference type="NCBI Taxonomy" id="1844115"/>
    <lineage>
        <taxon>Bacteria</taxon>
        <taxon>Pseudomonadati</taxon>
        <taxon>Pseudomonadota</taxon>
        <taxon>Alphaproteobacteria</taxon>
        <taxon>Sphingomonadales</taxon>
        <taxon>Sphingomonadaceae</taxon>
        <taxon>Sphingomonas</taxon>
    </lineage>
</organism>
<accession>A0ABW4NAH0</accession>
<dbReference type="RefSeq" id="WP_380939419.1">
    <property type="nucleotide sequence ID" value="NZ_JBHUFC010000002.1"/>
</dbReference>
<gene>
    <name evidence="2" type="ORF">ACFSC3_05620</name>
</gene>
<feature type="region of interest" description="Disordered" evidence="1">
    <location>
        <begin position="47"/>
        <end position="77"/>
    </location>
</feature>
<evidence type="ECO:0000313" key="2">
    <source>
        <dbReference type="EMBL" id="MFD1787046.1"/>
    </source>
</evidence>
<dbReference type="Proteomes" id="UP001597283">
    <property type="component" value="Unassembled WGS sequence"/>
</dbReference>
<evidence type="ECO:0000313" key="3">
    <source>
        <dbReference type="Proteomes" id="UP001597283"/>
    </source>
</evidence>
<sequence>MFDRTGSNPVRDGDATVPDVAVAGLVVAGADVVVPVDGVVAVELLADPTTETLPPEPEPEPSPPQATRASAASMGARRIREPNAVNMGCGRCLEGTEKVVFTVLTTSHQRVKKPFCDLGAALFRLIASLMESCAETIGVDVRRFQIGNRFS</sequence>
<keyword evidence="3" id="KW-1185">Reference proteome</keyword>
<comment type="caution">
    <text evidence="2">The sequence shown here is derived from an EMBL/GenBank/DDBJ whole genome shotgun (WGS) entry which is preliminary data.</text>
</comment>
<protein>
    <submittedName>
        <fullName evidence="2">Uncharacterized protein</fullName>
    </submittedName>
</protein>
<feature type="compositionally biased region" description="Pro residues" evidence="1">
    <location>
        <begin position="54"/>
        <end position="64"/>
    </location>
</feature>
<dbReference type="EMBL" id="JBHUFC010000002">
    <property type="protein sequence ID" value="MFD1787046.1"/>
    <property type="molecule type" value="Genomic_DNA"/>
</dbReference>